<feature type="compositionally biased region" description="Low complexity" evidence="1">
    <location>
        <begin position="33"/>
        <end position="49"/>
    </location>
</feature>
<accession>A0A2K4ZAJ7</accession>
<feature type="signal peptide" evidence="2">
    <location>
        <begin position="1"/>
        <end position="22"/>
    </location>
</feature>
<dbReference type="Gene3D" id="3.40.190.10">
    <property type="entry name" value="Periplasmic binding protein-like II"/>
    <property type="match status" value="2"/>
</dbReference>
<sequence length="540" mass="59864">MKKGKAAGMVLAVVLAAGTMFSGCGNENGGNPAGESGSSESAKSEAPSGSEKEDAGQGEKPEISISILERGNCPADEGTMEDNRWTRYINENSPVTVKWVPVPRTESVAKINALFASGEAPDLVWEFGKGFMDNLYTQDVIQPVDEYVEQYSTSYKQYLEAHPELKPYLIAEDGKMYGMTSARTPLGVANHGMWIRRDWLDALELSVPQTMEELNAAALAFTKEDPDGNGQNDTFGIGFNYNWITIMKSMYGQPSEGMTVEDGVVGDWVGSQGYADCFAQIKSWYENGVIDPEYVTDTNYEKQRQHLVTGKTGIYLGSYNHEAEWRELKTNVPEAEWIPLEPVETSYGRFGLYQEPPAQAMICMNKDCENPEAVMMFLDWLIDGGWYALAYGEEGVHYNLVDGIAQKTDPDKVKAEVGYAGEYAIVRDEVIDDVEKYITVTSAQDELSQEYAPIRANALETAMKNKFRRDVPYTPSTELSAKYNADFNTIITSIEAKMITDSGYSVEDGLAEIKAEQESLGLADVLAERQAWYDANKDSF</sequence>
<dbReference type="InterPro" id="IPR050490">
    <property type="entry name" value="Bact_solute-bd_prot1"/>
</dbReference>
<evidence type="ECO:0000256" key="2">
    <source>
        <dbReference type="SAM" id="SignalP"/>
    </source>
</evidence>
<dbReference type="SUPFAM" id="SSF53850">
    <property type="entry name" value="Periplasmic binding protein-like II"/>
    <property type="match status" value="1"/>
</dbReference>
<feature type="region of interest" description="Disordered" evidence="1">
    <location>
        <begin position="22"/>
        <end position="79"/>
    </location>
</feature>
<evidence type="ECO:0000256" key="1">
    <source>
        <dbReference type="SAM" id="MobiDB-lite"/>
    </source>
</evidence>
<dbReference type="Proteomes" id="UP000236311">
    <property type="component" value="Unassembled WGS sequence"/>
</dbReference>
<dbReference type="PANTHER" id="PTHR43649:SF12">
    <property type="entry name" value="DIACETYLCHITOBIOSE BINDING PROTEIN DASA"/>
    <property type="match status" value="1"/>
</dbReference>
<keyword evidence="2" id="KW-0732">Signal</keyword>
<feature type="chain" id="PRO_5039677097" evidence="2">
    <location>
        <begin position="23"/>
        <end position="540"/>
    </location>
</feature>
<dbReference type="PANTHER" id="PTHR43649">
    <property type="entry name" value="ARABINOSE-BINDING PROTEIN-RELATED"/>
    <property type="match status" value="1"/>
</dbReference>
<feature type="compositionally biased region" description="Basic and acidic residues" evidence="1">
    <location>
        <begin position="50"/>
        <end position="62"/>
    </location>
</feature>
<reference evidence="3 4" key="1">
    <citation type="submission" date="2018-01" db="EMBL/GenBank/DDBJ databases">
        <authorList>
            <person name="Gaut B.S."/>
            <person name="Morton B.R."/>
            <person name="Clegg M.T."/>
            <person name="Duvall M.R."/>
        </authorList>
    </citation>
    <scope>NUCLEOTIDE SEQUENCE [LARGE SCALE GENOMIC DNA]</scope>
    <source>
        <strain evidence="3">GP69</strain>
    </source>
</reference>
<organism evidence="3 4">
    <name type="scientific">Acetatifactor muris</name>
    <dbReference type="NCBI Taxonomy" id="879566"/>
    <lineage>
        <taxon>Bacteria</taxon>
        <taxon>Bacillati</taxon>
        <taxon>Bacillota</taxon>
        <taxon>Clostridia</taxon>
        <taxon>Lachnospirales</taxon>
        <taxon>Lachnospiraceae</taxon>
        <taxon>Acetatifactor</taxon>
    </lineage>
</organism>
<dbReference type="PROSITE" id="PS51257">
    <property type="entry name" value="PROKAR_LIPOPROTEIN"/>
    <property type="match status" value="1"/>
</dbReference>
<evidence type="ECO:0000313" key="3">
    <source>
        <dbReference type="EMBL" id="SOY27488.1"/>
    </source>
</evidence>
<name>A0A2K4ZAJ7_9FIRM</name>
<dbReference type="EMBL" id="OFSM01000001">
    <property type="protein sequence ID" value="SOY27488.1"/>
    <property type="molecule type" value="Genomic_DNA"/>
</dbReference>
<gene>
    <name evidence="3" type="primary">lipO_1</name>
    <name evidence="3" type="ORF">AMURIS_00192</name>
</gene>
<dbReference type="AlphaFoldDB" id="A0A2K4ZAJ7"/>
<evidence type="ECO:0000313" key="4">
    <source>
        <dbReference type="Proteomes" id="UP000236311"/>
    </source>
</evidence>
<dbReference type="InterPro" id="IPR006059">
    <property type="entry name" value="SBP"/>
</dbReference>
<protein>
    <submittedName>
        <fullName evidence="3">Lipoprotein LipO</fullName>
    </submittedName>
</protein>
<proteinExistence type="predicted"/>
<keyword evidence="3" id="KW-0449">Lipoprotein</keyword>
<dbReference type="Pfam" id="PF01547">
    <property type="entry name" value="SBP_bac_1"/>
    <property type="match status" value="1"/>
</dbReference>
<keyword evidence="4" id="KW-1185">Reference proteome</keyword>
<dbReference type="RefSeq" id="WP_172454911.1">
    <property type="nucleotide sequence ID" value="NZ_JANJZD010000016.1"/>
</dbReference>